<dbReference type="GO" id="GO:0000155">
    <property type="term" value="F:phosphorelay sensor kinase activity"/>
    <property type="evidence" value="ECO:0007669"/>
    <property type="project" value="TreeGrafter"/>
</dbReference>
<dbReference type="InterPro" id="IPR029016">
    <property type="entry name" value="GAF-like_dom_sf"/>
</dbReference>
<comment type="catalytic activity">
    <reaction evidence="1">
        <text>ATP + protein L-histidine = ADP + protein N-phospho-L-histidine.</text>
        <dbReference type="EC" id="2.7.13.3"/>
    </reaction>
</comment>
<dbReference type="AlphaFoldDB" id="A0A6I4V486"/>
<feature type="domain" description="Histidine kinase" evidence="8">
    <location>
        <begin position="481"/>
        <end position="683"/>
    </location>
</feature>
<dbReference type="InterPro" id="IPR003594">
    <property type="entry name" value="HATPase_dom"/>
</dbReference>
<dbReference type="Proteomes" id="UP000471435">
    <property type="component" value="Unassembled WGS sequence"/>
</dbReference>
<evidence type="ECO:0000256" key="7">
    <source>
        <dbReference type="SAM" id="Phobius"/>
    </source>
</evidence>
<dbReference type="GO" id="GO:0005886">
    <property type="term" value="C:plasma membrane"/>
    <property type="evidence" value="ECO:0007669"/>
    <property type="project" value="TreeGrafter"/>
</dbReference>
<dbReference type="InterPro" id="IPR005467">
    <property type="entry name" value="His_kinase_dom"/>
</dbReference>
<dbReference type="InterPro" id="IPR014265">
    <property type="entry name" value="XrtA/PrsK"/>
</dbReference>
<evidence type="ECO:0000313" key="9">
    <source>
        <dbReference type="EMBL" id="MXP46772.1"/>
    </source>
</evidence>
<accession>A0A6I4V486</accession>
<organism evidence="9 10">
    <name type="scientific">Pontixanthobacter luteolus</name>
    <dbReference type="NCBI Taxonomy" id="295089"/>
    <lineage>
        <taxon>Bacteria</taxon>
        <taxon>Pseudomonadati</taxon>
        <taxon>Pseudomonadota</taxon>
        <taxon>Alphaproteobacteria</taxon>
        <taxon>Sphingomonadales</taxon>
        <taxon>Erythrobacteraceae</taxon>
        <taxon>Pontixanthobacter</taxon>
    </lineage>
</organism>
<feature type="transmembrane region" description="Helical" evidence="7">
    <location>
        <begin position="194"/>
        <end position="210"/>
    </location>
</feature>
<dbReference type="InterPro" id="IPR036890">
    <property type="entry name" value="HATPase_C_sf"/>
</dbReference>
<keyword evidence="7" id="KW-0812">Transmembrane</keyword>
<dbReference type="PANTHER" id="PTHR44936:SF10">
    <property type="entry name" value="SENSOR PROTEIN RSTB"/>
    <property type="match status" value="1"/>
</dbReference>
<feature type="transmembrane region" description="Helical" evidence="7">
    <location>
        <begin position="63"/>
        <end position="81"/>
    </location>
</feature>
<feature type="transmembrane region" description="Helical" evidence="7">
    <location>
        <begin position="131"/>
        <end position="151"/>
    </location>
</feature>
<keyword evidence="7" id="KW-0472">Membrane</keyword>
<dbReference type="EC" id="2.7.13.3" evidence="2"/>
<feature type="transmembrane region" description="Helical" evidence="7">
    <location>
        <begin position="6"/>
        <end position="25"/>
    </location>
</feature>
<dbReference type="OrthoDB" id="9785691at2"/>
<dbReference type="Gene3D" id="3.30.450.40">
    <property type="match status" value="1"/>
</dbReference>
<evidence type="ECO:0000256" key="3">
    <source>
        <dbReference type="ARBA" id="ARBA00022679"/>
    </source>
</evidence>
<evidence type="ECO:0000256" key="5">
    <source>
        <dbReference type="ARBA" id="ARBA00022777"/>
    </source>
</evidence>
<dbReference type="PRINTS" id="PR00344">
    <property type="entry name" value="BCTRLSENSOR"/>
</dbReference>
<dbReference type="Pfam" id="PF02518">
    <property type="entry name" value="HATPase_c"/>
    <property type="match status" value="1"/>
</dbReference>
<keyword evidence="6" id="KW-0067">ATP-binding</keyword>
<proteinExistence type="predicted"/>
<keyword evidence="7" id="KW-1133">Transmembrane helix</keyword>
<evidence type="ECO:0000313" key="10">
    <source>
        <dbReference type="Proteomes" id="UP000471435"/>
    </source>
</evidence>
<name>A0A6I4V486_9SPHN</name>
<reference evidence="9 10" key="1">
    <citation type="submission" date="2019-12" db="EMBL/GenBank/DDBJ databases">
        <title>Genomic-based taxomic classification of the family Erythrobacteraceae.</title>
        <authorList>
            <person name="Xu L."/>
        </authorList>
    </citation>
    <scope>NUCLEOTIDE SEQUENCE [LARGE SCALE GENOMIC DNA]</scope>
    <source>
        <strain evidence="9 10">SW-109</strain>
    </source>
</reference>
<protein>
    <recommendedName>
        <fullName evidence="2">histidine kinase</fullName>
        <ecNumber evidence="2">2.7.13.3</ecNumber>
    </recommendedName>
</protein>
<dbReference type="PROSITE" id="PS50109">
    <property type="entry name" value="HIS_KIN"/>
    <property type="match status" value="1"/>
</dbReference>
<dbReference type="NCBIfam" id="TIGR02916">
    <property type="entry name" value="PEP_his_kin"/>
    <property type="match status" value="1"/>
</dbReference>
<dbReference type="GO" id="GO:0005524">
    <property type="term" value="F:ATP binding"/>
    <property type="evidence" value="ECO:0007669"/>
    <property type="project" value="UniProtKB-KW"/>
</dbReference>
<feature type="transmembrane region" description="Helical" evidence="7">
    <location>
        <begin position="163"/>
        <end position="182"/>
    </location>
</feature>
<comment type="caution">
    <text evidence="9">The sequence shown here is derived from an EMBL/GenBank/DDBJ whole genome shotgun (WGS) entry which is preliminary data.</text>
</comment>
<feature type="transmembrane region" description="Helical" evidence="7">
    <location>
        <begin position="93"/>
        <end position="119"/>
    </location>
</feature>
<evidence type="ECO:0000256" key="6">
    <source>
        <dbReference type="ARBA" id="ARBA00022840"/>
    </source>
</evidence>
<dbReference type="InterPro" id="IPR004358">
    <property type="entry name" value="Sig_transdc_His_kin-like_C"/>
</dbReference>
<dbReference type="InterPro" id="IPR050980">
    <property type="entry name" value="2C_sensor_his_kinase"/>
</dbReference>
<keyword evidence="4" id="KW-0547">Nucleotide-binding</keyword>
<feature type="transmembrane region" description="Helical" evidence="7">
    <location>
        <begin position="37"/>
        <end position="57"/>
    </location>
</feature>
<dbReference type="Gene3D" id="3.30.565.10">
    <property type="entry name" value="Histidine kinase-like ATPase, C-terminal domain"/>
    <property type="match status" value="1"/>
</dbReference>
<evidence type="ECO:0000256" key="2">
    <source>
        <dbReference type="ARBA" id="ARBA00012438"/>
    </source>
</evidence>
<gene>
    <name evidence="9" type="primary">prsK</name>
    <name evidence="9" type="ORF">GRI43_05110</name>
</gene>
<sequence length="700" mass="76908">MWSLASFLFGLIGAGTCVVAAVWILTRGDRDRSDRMAVIGALGLSTLWCVIIASIGADSLPANIAEVVRNLGWLFVVYRLFANDGRHESLRPIRPVVAVLAFVELLQLALLVVAIRFAITDQLAALTFQLMSMFRIMAAVGALVLLHNLYVGAVKGVRPVLRWSAAALAVFWGFELNFYTVAYLSRDYPAELDAVRGLLIACIAIPLAIGSKRSAADIRIRPSRSVTFQSLSLLIIASYLLLMVVIAQSLAMLDGGIGRLTQVGFTFAASIVALLWLPSQRLRGWVKVTAVKHLFQHRYDYRAEWLRFTRTVSQGDDASRPLQERVIQAMADITDSPSGLLLMPGETAALELAAAWNWNDIEVPAGPIPQVLVDLFESNGFILDVDDVRAGRDQHGESAMIPQWIREEENVWAIVPLLHFDRLTGVIVLARPAAPRRLDWEDFDLLGVVGQQLASYLAEQSGQQALMESARFDEFNRRIAFVMHDIKNLASQLSLLARNAEKHAENPEFRADMLVTLRNSADKLNTLLARLNRYGAGGDKKREPTSLLDIAQRIIAQYEGQHPVSMIRNDDSQVLADAEGVEQALVHIVHNAIEASDTDTPVYLDLYCDGVRGCIEVVDSGSGMSPDFIRNGLFKPFVSSKNGGFGIGAFEAREIIRAMGGRLDVESREGLGTRFTASFPLSAVAGYLSETHSLKNAEVA</sequence>
<evidence type="ECO:0000259" key="8">
    <source>
        <dbReference type="PROSITE" id="PS50109"/>
    </source>
</evidence>
<keyword evidence="10" id="KW-1185">Reference proteome</keyword>
<evidence type="ECO:0000256" key="1">
    <source>
        <dbReference type="ARBA" id="ARBA00000085"/>
    </source>
</evidence>
<feature type="transmembrane region" description="Helical" evidence="7">
    <location>
        <begin position="231"/>
        <end position="251"/>
    </location>
</feature>
<dbReference type="SUPFAM" id="SSF55874">
    <property type="entry name" value="ATPase domain of HSP90 chaperone/DNA topoisomerase II/histidine kinase"/>
    <property type="match status" value="1"/>
</dbReference>
<evidence type="ECO:0000256" key="4">
    <source>
        <dbReference type="ARBA" id="ARBA00022741"/>
    </source>
</evidence>
<dbReference type="PANTHER" id="PTHR44936">
    <property type="entry name" value="SENSOR PROTEIN CREC"/>
    <property type="match status" value="1"/>
</dbReference>
<dbReference type="SMART" id="SM00387">
    <property type="entry name" value="HATPase_c"/>
    <property type="match status" value="1"/>
</dbReference>
<dbReference type="EMBL" id="WTYP01000001">
    <property type="protein sequence ID" value="MXP46772.1"/>
    <property type="molecule type" value="Genomic_DNA"/>
</dbReference>
<keyword evidence="5 9" id="KW-0418">Kinase</keyword>
<dbReference type="SUPFAM" id="SSF55781">
    <property type="entry name" value="GAF domain-like"/>
    <property type="match status" value="1"/>
</dbReference>
<keyword evidence="3 9" id="KW-0808">Transferase</keyword>
<dbReference type="RefSeq" id="WP_160729971.1">
    <property type="nucleotide sequence ID" value="NZ_WTYP01000001.1"/>
</dbReference>